<evidence type="ECO:0000313" key="2">
    <source>
        <dbReference type="Proteomes" id="UP001165186"/>
    </source>
</evidence>
<dbReference type="Proteomes" id="UP001165186">
    <property type="component" value="Unassembled WGS sequence"/>
</dbReference>
<name>A0ACB5S4Y7_9PEZI</name>
<proteinExistence type="predicted"/>
<reference evidence="1" key="1">
    <citation type="submission" date="2024-09" db="EMBL/GenBank/DDBJ databases">
        <title>Draft Genome Sequences of Neofusicoccum parvum.</title>
        <authorList>
            <person name="Ashida A."/>
            <person name="Camagna M."/>
            <person name="Tanaka A."/>
            <person name="Takemoto D."/>
        </authorList>
    </citation>
    <scope>NUCLEOTIDE SEQUENCE</scope>
    <source>
        <strain evidence="1">PPO83</strain>
    </source>
</reference>
<gene>
    <name evidence="1" type="primary">g9727</name>
    <name evidence="1" type="ORF">NpPPO83_00009727</name>
</gene>
<accession>A0ACB5S4Y7</accession>
<comment type="caution">
    <text evidence="1">The sequence shown here is derived from an EMBL/GenBank/DDBJ whole genome shotgun (WGS) entry which is preliminary data.</text>
</comment>
<dbReference type="EMBL" id="BSXG01000042">
    <property type="protein sequence ID" value="GME27877.1"/>
    <property type="molecule type" value="Genomic_DNA"/>
</dbReference>
<keyword evidence="2" id="KW-1185">Reference proteome</keyword>
<sequence>MAAPHNQHLGFNATNSIPTHSTTAPSAPNTPADIIQDALIYLHTCDPSPINAALTYSQVAAVFAAHDNFADVVAALHNDLGARFTAKQFGRATFVKRTLENNEVPQSPVRYSYPWDE</sequence>
<organism evidence="1 2">
    <name type="scientific">Neofusicoccum parvum</name>
    <dbReference type="NCBI Taxonomy" id="310453"/>
    <lineage>
        <taxon>Eukaryota</taxon>
        <taxon>Fungi</taxon>
        <taxon>Dikarya</taxon>
        <taxon>Ascomycota</taxon>
        <taxon>Pezizomycotina</taxon>
        <taxon>Dothideomycetes</taxon>
        <taxon>Dothideomycetes incertae sedis</taxon>
        <taxon>Botryosphaeriales</taxon>
        <taxon>Botryosphaeriaceae</taxon>
        <taxon>Neofusicoccum</taxon>
    </lineage>
</organism>
<protein>
    <submittedName>
        <fullName evidence="1">Uncharacterized protein</fullName>
    </submittedName>
</protein>
<evidence type="ECO:0000313" key="1">
    <source>
        <dbReference type="EMBL" id="GME27877.1"/>
    </source>
</evidence>